<dbReference type="EMBL" id="GBXM01095891">
    <property type="protein sequence ID" value="JAH12686.1"/>
    <property type="molecule type" value="Transcribed_RNA"/>
</dbReference>
<reference evidence="1" key="1">
    <citation type="submission" date="2014-11" db="EMBL/GenBank/DDBJ databases">
        <authorList>
            <person name="Amaro Gonzalez C."/>
        </authorList>
    </citation>
    <scope>NUCLEOTIDE SEQUENCE</scope>
</reference>
<evidence type="ECO:0000313" key="1">
    <source>
        <dbReference type="EMBL" id="JAH12686.1"/>
    </source>
</evidence>
<reference evidence="1" key="2">
    <citation type="journal article" date="2015" name="Fish Shellfish Immunol.">
        <title>Early steps in the European eel (Anguilla anguilla)-Vibrio vulnificus interaction in the gills: Role of the RtxA13 toxin.</title>
        <authorList>
            <person name="Callol A."/>
            <person name="Pajuelo D."/>
            <person name="Ebbesson L."/>
            <person name="Teles M."/>
            <person name="MacKenzie S."/>
            <person name="Amaro C."/>
        </authorList>
    </citation>
    <scope>NUCLEOTIDE SEQUENCE</scope>
</reference>
<sequence length="29" mass="3403">MDTKVIFAHNGYISYSIGLYKYNFTNKIT</sequence>
<name>A0A0E9Q714_ANGAN</name>
<organism evidence="1">
    <name type="scientific">Anguilla anguilla</name>
    <name type="common">European freshwater eel</name>
    <name type="synonym">Muraena anguilla</name>
    <dbReference type="NCBI Taxonomy" id="7936"/>
    <lineage>
        <taxon>Eukaryota</taxon>
        <taxon>Metazoa</taxon>
        <taxon>Chordata</taxon>
        <taxon>Craniata</taxon>
        <taxon>Vertebrata</taxon>
        <taxon>Euteleostomi</taxon>
        <taxon>Actinopterygii</taxon>
        <taxon>Neopterygii</taxon>
        <taxon>Teleostei</taxon>
        <taxon>Anguilliformes</taxon>
        <taxon>Anguillidae</taxon>
        <taxon>Anguilla</taxon>
    </lineage>
</organism>
<dbReference type="AlphaFoldDB" id="A0A0E9Q714"/>
<proteinExistence type="predicted"/>
<accession>A0A0E9Q714</accession>
<protein>
    <submittedName>
        <fullName evidence="1">Uncharacterized protein</fullName>
    </submittedName>
</protein>